<feature type="compositionally biased region" description="Basic and acidic residues" evidence="10">
    <location>
        <begin position="734"/>
        <end position="748"/>
    </location>
</feature>
<feature type="compositionally biased region" description="Acidic residues" evidence="10">
    <location>
        <begin position="752"/>
        <end position="766"/>
    </location>
</feature>
<dbReference type="EMBL" id="MW719060">
    <property type="protein sequence ID" value="QXO88021.1"/>
    <property type="molecule type" value="Genomic_DNA"/>
</dbReference>
<evidence type="ECO:0000256" key="6">
    <source>
        <dbReference type="ARBA" id="ARBA00022927"/>
    </source>
</evidence>
<keyword evidence="9" id="KW-0813">Transport</keyword>
<dbReference type="GO" id="GO:0009706">
    <property type="term" value="C:chloroplast inner membrane"/>
    <property type="evidence" value="ECO:0007669"/>
    <property type="project" value="UniProtKB-SubCell"/>
</dbReference>
<comment type="subcellular location">
    <subcellularLocation>
        <location evidence="1">Plastid membrane</location>
        <topology evidence="1">Multi-pass membrane protein</topology>
    </subcellularLocation>
    <subcellularLocation>
        <location evidence="9">Plastid</location>
        <location evidence="9">Chloroplast inner membrane</location>
    </subcellularLocation>
</comment>
<feature type="compositionally biased region" description="Polar residues" evidence="10">
    <location>
        <begin position="1824"/>
        <end position="1838"/>
    </location>
</feature>
<feature type="transmembrane region" description="Helical" evidence="9">
    <location>
        <begin position="224"/>
        <end position="245"/>
    </location>
</feature>
<evidence type="ECO:0000256" key="3">
    <source>
        <dbReference type="ARBA" id="ARBA00011510"/>
    </source>
</evidence>
<geneLocation type="chloroplast" evidence="11"/>
<keyword evidence="9" id="KW-0472">Membrane</keyword>
<evidence type="ECO:0000256" key="4">
    <source>
        <dbReference type="ARBA" id="ARBA00016640"/>
    </source>
</evidence>
<keyword evidence="9" id="KW-1001">Plastid inner membrane</keyword>
<organism evidence="11">
    <name type="scientific">Hoya omlorii</name>
    <dbReference type="NCBI Taxonomy" id="2684636"/>
    <lineage>
        <taxon>Eukaryota</taxon>
        <taxon>Viridiplantae</taxon>
        <taxon>Streptophyta</taxon>
        <taxon>Embryophyta</taxon>
        <taxon>Tracheophyta</taxon>
        <taxon>Spermatophyta</taxon>
        <taxon>Magnoliopsida</taxon>
        <taxon>eudicotyledons</taxon>
        <taxon>Gunneridae</taxon>
        <taxon>Pentapetalae</taxon>
        <taxon>asterids</taxon>
        <taxon>lamiids</taxon>
        <taxon>Gentianales</taxon>
        <taxon>Apocynaceae</taxon>
        <taxon>Asclepiadoideae</taxon>
        <taxon>Marsdenieae</taxon>
        <taxon>Hoya</taxon>
    </lineage>
</organism>
<feature type="region of interest" description="Disordered" evidence="10">
    <location>
        <begin position="807"/>
        <end position="918"/>
    </location>
</feature>
<evidence type="ECO:0000256" key="5">
    <source>
        <dbReference type="ARBA" id="ARBA00022692"/>
    </source>
</evidence>
<feature type="transmembrane region" description="Helical" evidence="9">
    <location>
        <begin position="57"/>
        <end position="77"/>
    </location>
</feature>
<comment type="subunit">
    <text evidence="3 9">Part of the Tic complex.</text>
</comment>
<feature type="transmembrane region" description="Helical" evidence="9">
    <location>
        <begin position="165"/>
        <end position="193"/>
    </location>
</feature>
<sequence length="2092" mass="247330">MIFKSFPLGNLVSLCMKIINSVVVVGLYYGFLITFSIGLSYLPLLRVQVMEEGTKKKVSATTGFIMGQLVVFISIYYAPLHLALGRPHTITALGLPYLLFPLFWNIDKHFFDYESTTIRNLIRNVSIQWVFLDNFIFQIFNFFILPSSMLARLVNIYMFRCNNKMLFVTSSFVGWLIGHILFIKCLVLVLVWIRWIRQNRSIRSNVLIQSNNYLVSKFRNSMTMIFSILFFITRVCSLVRISSILPKVTPTEERVESEEESDVEIEKTSEMKGIKQEQEGSTEEDPSSSPFSEEREDPDKIEETEEIRVNGKEKTKDEFDFHFTETGYNKNKSPVYEDSYLNRNANQENSNKTKLLFPEQSLVSLFDYNRWTRPLRYKTNKKLEKAVRTEMSQYFFETCPSDGKQKIAFTYPPSLSRFGEMLKSWSTLEKTLSNDNEFYNYWIYSNNRKGNKTSKEFRNRIEALDKKSLFLDILETRTRLCNNSNDHSENEYFPKAYDPFLSGPYRLTMTKRISPSKDSKDKGSIDKDKGSIDKDKGSIDKDKGSIDKDKGSIDKDKGSIENLSETFDINRIYANLFADPDYQEFEGQTDAFDKKPFLIEMENLTGKFDRQLKLTKEKERFFKFLLNAIKTHTNNAEESITESNAKESITESNAKESITESNAKESITESNAKESITEYNGEESITEYNGEESITEYNGEESITEYNAEESITEYNGEESITEYNAEESITESNAKESITESNAKESITEYNGEESITESNAEESITDSIISKKVPRWPDKLITEFEQQVQEGIENGAVPVEYQIRSRKAKYVKVLIPTEEEEKKMEEEEEKKMEEKKKEEKEEKEKEEKEKEEKENEEKEKEEKENEEKKKEEKKKEEKKKEHEQKEHKQHKQKEDKKNGPEQNYYNSNSSDDTDTEDEIKEIILPSYSYQSDFRRGLIKGAMRAQRRKTLIFELFQAKAHSPLFLDRVKRLPRLPFDISKFFKVFFPNWTDKGIESEIVEYIDEEGKKKKNENSLNEEENEEERRMEISEGWDNIICGHIIRGFALITQSILRKNIVLPSLIIAKNIGRILLFQSPEWFEDIQEWEREMHVNCTHNGIQVSETEFPINGWTEGIQIKILFPFYLKPWHIRPSDRNLIEEENQKDEFCFLTVWGRETNLPFGSPRIRKGDSFFDPIFKELQPKIEKLKRAYLDFNLYLLGKTKLVLKETKKFIIDIIERLVFITRILKQKVLSKFNQILRKIFRLKKVSDSNEIKNEKDSRSSNQIIHESVSLFQSQTQNWKNYALIKREDLTGRTRTIKNKIERITKEKKKITPSGVYINPTEKGYNAKRFEWTTNIWQILKRRTVRLISQLDCFIKIFLEKVYIDILLAIINITRLNIQFLFESIKKMPDKPINETKEERLNRKNKNIINFISTNILRNRKNLHSFGDLSYLSQAYVFFKLSQTQVSNKLRSVFQYNGMSFFIKDEIKDSFETQGILDSKLSHKKRPDNKWKNWIRGHYQYNLSSLKRFRRWKKMRNFINLRYRKKKKKTKRDSYEKVQSIKGGNSRNSKVDYLVNQTVNQTDNFQKSSKYDLLSYKSINLNYENKRDSPISKSSSQVQLKKNEDISYKSNTHKENFSDIYIWRSFPIPIKNYENINYRQKDRDRKYLDFSFPNQNWDLRQQLIIESYIRMDITSNENTHIDTNNYQYPIFEKIDKKKLVYLKIPQKLQTNLPKPRKGFLDWMGMNEEILKRPISHLGLFSFPEFVLRYSLYKLKPWVIPSKILLLNLNLNENDLSEKKNIEGNQKQKGESVSNKEIKNQNRNQKDQKEKESVESKRDLRSNVQKQGNAESVPSTNHEKDIEDPSPQKMKKRKKSKLEKEIDLLIKRFLVFQINSRNTLAKRIIHNIKIYSFLLGLPNPREITISSIRGGEMSLDLMCMRKDAKLIEWIKSAFFIIEPTRLSVKHDAQFIMYQTLGILLVHKIKHQINQGYRKQPYVDKNGFDLLVPETILSHRRRRELRILISFNSKTWNKNPISSTENNCSQSLDLDKENPLNLNKDKNELINFKFFLWPNYRLEDLACMNRYWFDTNNGSRFSMLRIQMYPRLKSR</sequence>
<evidence type="ECO:0000256" key="8">
    <source>
        <dbReference type="ARBA" id="ARBA00029978"/>
    </source>
</evidence>
<feature type="compositionally biased region" description="Basic and acidic residues" evidence="10">
    <location>
        <begin position="264"/>
        <end position="278"/>
    </location>
</feature>
<evidence type="ECO:0000256" key="1">
    <source>
        <dbReference type="ARBA" id="ARBA00004446"/>
    </source>
</evidence>
<comment type="function">
    <text evidence="9">Involved in protein precursor import into chloroplasts. May be part of an intermediate translocation complex acting as a protein-conducting channel at the inner envelope.</text>
</comment>
<dbReference type="GO" id="GO:0015031">
    <property type="term" value="P:protein transport"/>
    <property type="evidence" value="ECO:0007669"/>
    <property type="project" value="UniProtKB-KW"/>
</dbReference>
<feature type="transmembrane region" description="Helical" evidence="9">
    <location>
        <begin position="127"/>
        <end position="145"/>
    </location>
</feature>
<feature type="transmembrane region" description="Helical" evidence="9">
    <location>
        <begin position="18"/>
        <end position="45"/>
    </location>
</feature>
<feature type="region of interest" description="Disordered" evidence="10">
    <location>
        <begin position="251"/>
        <end position="311"/>
    </location>
</feature>
<feature type="compositionally biased region" description="Basic and acidic residues" evidence="10">
    <location>
        <begin position="822"/>
        <end position="901"/>
    </location>
</feature>
<feature type="region of interest" description="Disordered" evidence="10">
    <location>
        <begin position="1782"/>
        <end position="1857"/>
    </location>
</feature>
<evidence type="ECO:0000256" key="2">
    <source>
        <dbReference type="ARBA" id="ARBA00009956"/>
    </source>
</evidence>
<feature type="region of interest" description="Disordered" evidence="10">
    <location>
        <begin position="636"/>
        <end position="776"/>
    </location>
</feature>
<evidence type="ECO:0000313" key="11">
    <source>
        <dbReference type="EMBL" id="QXO87999.1"/>
    </source>
</evidence>
<accession>A0A8F5VBK3</accession>
<dbReference type="EMBL" id="MW719060">
    <property type="protein sequence ID" value="QXO87999.1"/>
    <property type="molecule type" value="Genomic_DNA"/>
</dbReference>
<evidence type="ECO:0000256" key="10">
    <source>
        <dbReference type="SAM" id="MobiDB-lite"/>
    </source>
</evidence>
<evidence type="ECO:0000256" key="7">
    <source>
        <dbReference type="ARBA" id="ARBA00022989"/>
    </source>
</evidence>
<proteinExistence type="inferred from homology"/>
<feature type="compositionally biased region" description="Acidic residues" evidence="10">
    <location>
        <begin position="680"/>
        <end position="730"/>
    </location>
</feature>
<keyword evidence="5 9" id="KW-0812">Transmembrane</keyword>
<evidence type="ECO:0000256" key="9">
    <source>
        <dbReference type="RuleBase" id="RU364085"/>
    </source>
</evidence>
<keyword evidence="9 11" id="KW-0934">Plastid</keyword>
<dbReference type="PANTHER" id="PTHR33163">
    <property type="entry name" value="PROTEIN TIC 214-RELATED"/>
    <property type="match status" value="1"/>
</dbReference>
<dbReference type="InterPro" id="IPR008896">
    <property type="entry name" value="TIC214"/>
</dbReference>
<gene>
    <name evidence="11" type="primary">ycf1</name>
    <name evidence="9" type="synonym">TIC214</name>
</gene>
<dbReference type="PANTHER" id="PTHR33163:SF40">
    <property type="entry name" value="PROTEIN TIC 214"/>
    <property type="match status" value="1"/>
</dbReference>
<dbReference type="Pfam" id="PF05758">
    <property type="entry name" value="Ycf1"/>
    <property type="match status" value="2"/>
</dbReference>
<feature type="compositionally biased region" description="Basic and acidic residues" evidence="10">
    <location>
        <begin position="515"/>
        <end position="557"/>
    </location>
</feature>
<protein>
    <recommendedName>
        <fullName evidence="4 9">Protein TIC 214</fullName>
    </recommendedName>
    <alternativeName>
        <fullName evidence="8 9">Translocon at the inner envelope membrane of chloroplasts 214</fullName>
    </alternativeName>
</protein>
<reference evidence="11" key="1">
    <citation type="journal article" date="2021" name="Sci. Rep.">
        <title>Plastome evolution and organisation in the Hoya group (Apocynaceae).</title>
        <authorList>
            <person name="Rodda M."/>
            <person name="Niissalo M.A."/>
        </authorList>
    </citation>
    <scope>NUCLEOTIDE SEQUENCE</scope>
</reference>
<keyword evidence="9 11" id="KW-0150">Chloroplast</keyword>
<feature type="transmembrane region" description="Helical" evidence="9">
    <location>
        <begin position="89"/>
        <end position="106"/>
    </location>
</feature>
<comment type="similarity">
    <text evidence="2 9">Belongs to the TIC214 family.</text>
</comment>
<keyword evidence="7 9" id="KW-1133">Transmembrane helix</keyword>
<name>A0A8F5VBK3_9GENT</name>
<feature type="compositionally biased region" description="Basic and acidic residues" evidence="10">
    <location>
        <begin position="644"/>
        <end position="676"/>
    </location>
</feature>
<feature type="compositionally biased region" description="Basic and acidic residues" evidence="10">
    <location>
        <begin position="1782"/>
        <end position="1823"/>
    </location>
</feature>
<keyword evidence="6 9" id="KW-0653">Protein transport</keyword>
<feature type="region of interest" description="Disordered" evidence="10">
    <location>
        <begin position="512"/>
        <end position="557"/>
    </location>
</feature>
<feature type="compositionally biased region" description="Acidic residues" evidence="10">
    <location>
        <begin position="294"/>
        <end position="305"/>
    </location>
</feature>